<evidence type="ECO:0000256" key="4">
    <source>
        <dbReference type="ARBA" id="ARBA00022857"/>
    </source>
</evidence>
<feature type="domain" description="Nitroreductase" evidence="10">
    <location>
        <begin position="33"/>
        <end position="176"/>
    </location>
</feature>
<dbReference type="InterPro" id="IPR052530">
    <property type="entry name" value="NAD(P)H_nitroreductase"/>
</dbReference>
<keyword evidence="12" id="KW-1185">Reference proteome</keyword>
<keyword evidence="3 7" id="KW-0288">FMN</keyword>
<dbReference type="PANTHER" id="PTHR43821">
    <property type="entry name" value="NAD(P)H NITROREDUCTASE YDJA-RELATED"/>
    <property type="match status" value="1"/>
</dbReference>
<evidence type="ECO:0000256" key="7">
    <source>
        <dbReference type="PIRNR" id="PIRNR000232"/>
    </source>
</evidence>
<comment type="similarity">
    <text evidence="1 7">Belongs to the nitroreductase family.</text>
</comment>
<protein>
    <recommendedName>
        <fullName evidence="7">Putative NAD(P)H nitroreductase</fullName>
        <ecNumber evidence="7">1.-.-.-</ecNumber>
    </recommendedName>
</protein>
<dbReference type="GO" id="GO:0016491">
    <property type="term" value="F:oxidoreductase activity"/>
    <property type="evidence" value="ECO:0007669"/>
    <property type="project" value="UniProtKB-UniRule"/>
</dbReference>
<dbReference type="PANTHER" id="PTHR43821:SF1">
    <property type="entry name" value="NAD(P)H NITROREDUCTASE YDJA-RELATED"/>
    <property type="match status" value="1"/>
</dbReference>
<dbReference type="InterPro" id="IPR026021">
    <property type="entry name" value="YdjA-like"/>
</dbReference>
<dbReference type="Gene3D" id="3.40.109.10">
    <property type="entry name" value="NADH Oxidase"/>
    <property type="match status" value="1"/>
</dbReference>
<dbReference type="EC" id="1.-.-.-" evidence="7"/>
<keyword evidence="6 7" id="KW-0520">NAD</keyword>
<dbReference type="InterPro" id="IPR029479">
    <property type="entry name" value="Nitroreductase"/>
</dbReference>
<accession>A0A368XLM9</accession>
<organism evidence="11 12">
    <name type="scientific">Pseudorhodoferax soli</name>
    <dbReference type="NCBI Taxonomy" id="545864"/>
    <lineage>
        <taxon>Bacteria</taxon>
        <taxon>Pseudomonadati</taxon>
        <taxon>Pseudomonadota</taxon>
        <taxon>Betaproteobacteria</taxon>
        <taxon>Burkholderiales</taxon>
        <taxon>Comamonadaceae</taxon>
    </lineage>
</organism>
<dbReference type="SUPFAM" id="SSF55469">
    <property type="entry name" value="FMN-dependent nitroreductase-like"/>
    <property type="match status" value="1"/>
</dbReference>
<keyword evidence="2 7" id="KW-0285">Flavoprotein</keyword>
<evidence type="ECO:0000256" key="9">
    <source>
        <dbReference type="SAM" id="MobiDB-lite"/>
    </source>
</evidence>
<reference evidence="11 12" key="1">
    <citation type="submission" date="2018-07" db="EMBL/GenBank/DDBJ databases">
        <title>Genomic Encyclopedia of Type Strains, Phase IV (KMG-IV): sequencing the most valuable type-strain genomes for metagenomic binning, comparative biology and taxonomic classification.</title>
        <authorList>
            <person name="Goeker M."/>
        </authorList>
    </citation>
    <scope>NUCLEOTIDE SEQUENCE [LARGE SCALE GENOMIC DNA]</scope>
    <source>
        <strain evidence="11 12">DSM 21634</strain>
    </source>
</reference>
<evidence type="ECO:0000256" key="8">
    <source>
        <dbReference type="PIRSR" id="PIRSR000232-1"/>
    </source>
</evidence>
<dbReference type="PIRSF" id="PIRSF000232">
    <property type="entry name" value="YdjA"/>
    <property type="match status" value="1"/>
</dbReference>
<feature type="region of interest" description="Disordered" evidence="9">
    <location>
        <begin position="180"/>
        <end position="203"/>
    </location>
</feature>
<dbReference type="OrthoDB" id="9804207at2"/>
<comment type="cofactor">
    <cofactor evidence="8">
        <name>FMN</name>
        <dbReference type="ChEBI" id="CHEBI:58210"/>
    </cofactor>
    <text evidence="8">Binds 1 FMN per subunit.</text>
</comment>
<keyword evidence="4 7" id="KW-0521">NADP</keyword>
<name>A0A368XLM9_9BURK</name>
<sequence>MTLATAPTAGATHSPRAHALDLLLTRHSPWPLAEPIPSETELQRAFAAAMCAPDHGALRPWRFVLIRGAARERLGDLFVQAARLRDPADDAERFRRKALVAPLLVAVVAHVQPHPKVPEIEQTVATGAAAMNLLNALHLQGYGCFWVSGPNAYDATVHAGLGLAGNERLLGFVYVGTPQNTGQRPAERADPAPHVREWRGPGA</sequence>
<dbReference type="RefSeq" id="WP_114470636.1">
    <property type="nucleotide sequence ID" value="NZ_QPJK01000008.1"/>
</dbReference>
<feature type="binding site" description="in other chain" evidence="8">
    <location>
        <begin position="26"/>
        <end position="28"/>
    </location>
    <ligand>
        <name>FMN</name>
        <dbReference type="ChEBI" id="CHEBI:58210"/>
        <note>ligand shared between dimeric partners</note>
    </ligand>
</feature>
<feature type="binding site" description="in other chain" evidence="8">
    <location>
        <begin position="146"/>
        <end position="148"/>
    </location>
    <ligand>
        <name>FMN</name>
        <dbReference type="ChEBI" id="CHEBI:58210"/>
        <note>ligand shared between dimeric partners</note>
    </ligand>
</feature>
<evidence type="ECO:0000256" key="1">
    <source>
        <dbReference type="ARBA" id="ARBA00007118"/>
    </source>
</evidence>
<feature type="binding site" evidence="8">
    <location>
        <position position="55"/>
    </location>
    <ligand>
        <name>FMN</name>
        <dbReference type="ChEBI" id="CHEBI:58210"/>
        <note>ligand shared between dimeric partners</note>
    </ligand>
</feature>
<evidence type="ECO:0000256" key="6">
    <source>
        <dbReference type="ARBA" id="ARBA00023027"/>
    </source>
</evidence>
<keyword evidence="5 7" id="KW-0560">Oxidoreductase</keyword>
<evidence type="ECO:0000256" key="3">
    <source>
        <dbReference type="ARBA" id="ARBA00022643"/>
    </source>
</evidence>
<dbReference type="InterPro" id="IPR000415">
    <property type="entry name" value="Nitroreductase-like"/>
</dbReference>
<evidence type="ECO:0000256" key="2">
    <source>
        <dbReference type="ARBA" id="ARBA00022630"/>
    </source>
</evidence>
<proteinExistence type="inferred from homology"/>
<comment type="caution">
    <text evidence="11">The sequence shown here is derived from an EMBL/GenBank/DDBJ whole genome shotgun (WGS) entry which is preliminary data.</text>
</comment>
<dbReference type="Pfam" id="PF00881">
    <property type="entry name" value="Nitroreductase"/>
    <property type="match status" value="1"/>
</dbReference>
<feature type="compositionally biased region" description="Basic and acidic residues" evidence="9">
    <location>
        <begin position="185"/>
        <end position="203"/>
    </location>
</feature>
<dbReference type="AlphaFoldDB" id="A0A368XLM9"/>
<evidence type="ECO:0000313" key="11">
    <source>
        <dbReference type="EMBL" id="RCW68106.1"/>
    </source>
</evidence>
<dbReference type="CDD" id="cd02135">
    <property type="entry name" value="YdjA-like"/>
    <property type="match status" value="1"/>
</dbReference>
<evidence type="ECO:0000259" key="10">
    <source>
        <dbReference type="Pfam" id="PF00881"/>
    </source>
</evidence>
<dbReference type="EMBL" id="QPJK01000008">
    <property type="protein sequence ID" value="RCW68106.1"/>
    <property type="molecule type" value="Genomic_DNA"/>
</dbReference>
<evidence type="ECO:0000256" key="5">
    <source>
        <dbReference type="ARBA" id="ARBA00023002"/>
    </source>
</evidence>
<gene>
    <name evidence="11" type="ORF">DES41_108288</name>
</gene>
<dbReference type="Proteomes" id="UP000252884">
    <property type="component" value="Unassembled WGS sequence"/>
</dbReference>
<evidence type="ECO:0000313" key="12">
    <source>
        <dbReference type="Proteomes" id="UP000252884"/>
    </source>
</evidence>